<keyword evidence="4 7" id="KW-0812">Transmembrane</keyword>
<evidence type="ECO:0000256" key="2">
    <source>
        <dbReference type="ARBA" id="ARBA00022448"/>
    </source>
</evidence>
<dbReference type="Proteomes" id="UP000065261">
    <property type="component" value="Chromosome I"/>
</dbReference>
<evidence type="ECO:0000256" key="1">
    <source>
        <dbReference type="ARBA" id="ARBA00004651"/>
    </source>
</evidence>
<keyword evidence="5 7" id="KW-1133">Transmembrane helix</keyword>
<feature type="transmembrane region" description="Helical" evidence="7">
    <location>
        <begin position="204"/>
        <end position="230"/>
    </location>
</feature>
<dbReference type="PATRIC" id="fig|1315283.4.peg.1375"/>
<keyword evidence="2" id="KW-0813">Transport</keyword>
<dbReference type="GO" id="GO:0022857">
    <property type="term" value="F:transmembrane transporter activity"/>
    <property type="evidence" value="ECO:0007669"/>
    <property type="project" value="InterPro"/>
</dbReference>
<dbReference type="InterPro" id="IPR047200">
    <property type="entry name" value="MFS_YcaD-like"/>
</dbReference>
<dbReference type="OrthoDB" id="9810614at2"/>
<dbReference type="PROSITE" id="PS50850">
    <property type="entry name" value="MFS"/>
    <property type="match status" value="1"/>
</dbReference>
<feature type="transmembrane region" description="Helical" evidence="7">
    <location>
        <begin position="17"/>
        <end position="41"/>
    </location>
</feature>
<evidence type="ECO:0000256" key="3">
    <source>
        <dbReference type="ARBA" id="ARBA00022475"/>
    </source>
</evidence>
<dbReference type="InterPro" id="IPR020846">
    <property type="entry name" value="MFS_dom"/>
</dbReference>
<evidence type="ECO:0000313" key="9">
    <source>
        <dbReference type="EMBL" id="ALS32783.1"/>
    </source>
</evidence>
<feature type="transmembrane region" description="Helical" evidence="7">
    <location>
        <begin position="78"/>
        <end position="96"/>
    </location>
</feature>
<dbReference type="RefSeq" id="WP_058373206.1">
    <property type="nucleotide sequence ID" value="NZ_CP011034.1"/>
</dbReference>
<evidence type="ECO:0000256" key="7">
    <source>
        <dbReference type="SAM" id="Phobius"/>
    </source>
</evidence>
<keyword evidence="3" id="KW-1003">Cell membrane</keyword>
<feature type="transmembrane region" description="Helical" evidence="7">
    <location>
        <begin position="357"/>
        <end position="374"/>
    </location>
</feature>
<proteinExistence type="predicted"/>
<dbReference type="KEGG" id="ptn:PTRA_a1597"/>
<feature type="transmembrane region" description="Helical" evidence="7">
    <location>
        <begin position="295"/>
        <end position="317"/>
    </location>
</feature>
<feature type="transmembrane region" description="Helical" evidence="7">
    <location>
        <begin position="137"/>
        <end position="158"/>
    </location>
</feature>
<feature type="transmembrane region" description="Helical" evidence="7">
    <location>
        <begin position="329"/>
        <end position="351"/>
    </location>
</feature>
<feature type="domain" description="Major facilitator superfamily (MFS) profile" evidence="8">
    <location>
        <begin position="12"/>
        <end position="380"/>
    </location>
</feature>
<accession>A0A0U2ISG9</accession>
<dbReference type="SUPFAM" id="SSF103473">
    <property type="entry name" value="MFS general substrate transporter"/>
    <property type="match status" value="1"/>
</dbReference>
<evidence type="ECO:0000256" key="5">
    <source>
        <dbReference type="ARBA" id="ARBA00022989"/>
    </source>
</evidence>
<dbReference type="InterPro" id="IPR011701">
    <property type="entry name" value="MFS"/>
</dbReference>
<evidence type="ECO:0000259" key="8">
    <source>
        <dbReference type="PROSITE" id="PS50850"/>
    </source>
</evidence>
<evidence type="ECO:0000313" key="10">
    <source>
        <dbReference type="Proteomes" id="UP000065261"/>
    </source>
</evidence>
<name>A0A0U2ISG9_9GAMM</name>
<dbReference type="AlphaFoldDB" id="A0A0U2ISG9"/>
<dbReference type="PANTHER" id="PTHR23521:SF2">
    <property type="entry name" value="TRANSPORTER MFS SUPERFAMILY"/>
    <property type="match status" value="1"/>
</dbReference>
<dbReference type="PANTHER" id="PTHR23521">
    <property type="entry name" value="TRANSPORTER MFS SUPERFAMILY"/>
    <property type="match status" value="1"/>
</dbReference>
<comment type="subcellular location">
    <subcellularLocation>
        <location evidence="1">Cell membrane</location>
        <topology evidence="1">Multi-pass membrane protein</topology>
    </subcellularLocation>
</comment>
<dbReference type="CDD" id="cd17477">
    <property type="entry name" value="MFS_YcaD_like"/>
    <property type="match status" value="1"/>
</dbReference>
<dbReference type="InterPro" id="IPR036259">
    <property type="entry name" value="MFS_trans_sf"/>
</dbReference>
<dbReference type="GO" id="GO:0005886">
    <property type="term" value="C:plasma membrane"/>
    <property type="evidence" value="ECO:0007669"/>
    <property type="project" value="UniProtKB-SubCell"/>
</dbReference>
<feature type="transmembrane region" description="Helical" evidence="7">
    <location>
        <begin position="102"/>
        <end position="125"/>
    </location>
</feature>
<feature type="transmembrane region" description="Helical" evidence="7">
    <location>
        <begin position="269"/>
        <end position="289"/>
    </location>
</feature>
<reference evidence="9 10" key="1">
    <citation type="submission" date="2015-03" db="EMBL/GenBank/DDBJ databases">
        <authorList>
            <person name="Murphy D."/>
        </authorList>
    </citation>
    <scope>NUCLEOTIDE SEQUENCE [LARGE SCALE GENOMIC DNA]</scope>
    <source>
        <strain evidence="9 10">KMM 520</strain>
    </source>
</reference>
<organism evidence="9">
    <name type="scientific">Pseudoalteromonas translucida KMM 520</name>
    <dbReference type="NCBI Taxonomy" id="1315283"/>
    <lineage>
        <taxon>Bacteria</taxon>
        <taxon>Pseudomonadati</taxon>
        <taxon>Pseudomonadota</taxon>
        <taxon>Gammaproteobacteria</taxon>
        <taxon>Alteromonadales</taxon>
        <taxon>Pseudoalteromonadaceae</taxon>
        <taxon>Pseudoalteromonas</taxon>
    </lineage>
</organism>
<sequence>MIEFVATSKSNNPLAPVIGLSFFAIASGFLMSLIPLSLSAFKLDVDLAPWLASVFYFGLLIGATCIERIVVKIGHRFAFILFLSLLILSVLAQLVMPKAGVWLMARFVAGMAVAGVFVVVESWLLMTNTPKARAKRLGLYMTSLYGGSAVGQLAIAPLGTVGAVPYLFVVGLLLLAILAPLLITSGQPDSQELQKLPLKEIKTLSRPAILGCLASGLLLGPIYGLMPVYIAAQSEQAQDTGLLMAIIILGGMLVQPLVSYLSTRMGKNLLMAMFCFLGAASVLGILQTTSFSGLVVSYLVLGAASFALYPIAITLACDSLPMAKIVSATEIMLLSYSLGSVLGPMLAANFSDASDGILLYLGGCLATTCIYMLIKSMKDIPTGSTPVAG</sequence>
<dbReference type="Pfam" id="PF07690">
    <property type="entry name" value="MFS_1"/>
    <property type="match status" value="1"/>
</dbReference>
<keyword evidence="6 7" id="KW-0472">Membrane</keyword>
<dbReference type="EMBL" id="CP011034">
    <property type="protein sequence ID" value="ALS32783.1"/>
    <property type="molecule type" value="Genomic_DNA"/>
</dbReference>
<feature type="transmembrane region" description="Helical" evidence="7">
    <location>
        <begin position="47"/>
        <end position="66"/>
    </location>
</feature>
<dbReference type="Gene3D" id="1.20.1250.20">
    <property type="entry name" value="MFS general substrate transporter like domains"/>
    <property type="match status" value="2"/>
</dbReference>
<gene>
    <name evidence="9" type="ORF">PTRA_a1597</name>
</gene>
<protein>
    <recommendedName>
        <fullName evidence="8">Major facilitator superfamily (MFS) profile domain-containing protein</fullName>
    </recommendedName>
</protein>
<feature type="transmembrane region" description="Helical" evidence="7">
    <location>
        <begin position="242"/>
        <end position="262"/>
    </location>
</feature>
<evidence type="ECO:0000256" key="6">
    <source>
        <dbReference type="ARBA" id="ARBA00023136"/>
    </source>
</evidence>
<evidence type="ECO:0000256" key="4">
    <source>
        <dbReference type="ARBA" id="ARBA00022692"/>
    </source>
</evidence>
<feature type="transmembrane region" description="Helical" evidence="7">
    <location>
        <begin position="164"/>
        <end position="183"/>
    </location>
</feature>